<sequence>MKKYDLRNVAALLFIPAAGIFGTIWHIWKYGIIWQEPVLLFIFWIITGLGITVGYHRLFSHRSFKAHPILDWIMVICGAAALENSALKWCSDHRRHHKHLDTEKDPYSITEGFFHAHIGWILKNKPEPIEKVNDLKEKLALRFQYKYYFLLFIFFGLLIPLTLGFI</sequence>
<evidence type="ECO:0000256" key="5">
    <source>
        <dbReference type="ARBA" id="ARBA00022989"/>
    </source>
</evidence>
<dbReference type="GO" id="GO:0005506">
    <property type="term" value="F:iron ion binding"/>
    <property type="evidence" value="ECO:0007669"/>
    <property type="project" value="TreeGrafter"/>
</dbReference>
<keyword evidence="5 11" id="KW-1133">Transmembrane helix</keyword>
<keyword evidence="4" id="KW-0276">Fatty acid metabolism</keyword>
<keyword evidence="10" id="KW-0275">Fatty acid biosynthesis</keyword>
<protein>
    <recommendedName>
        <fullName evidence="12">Fatty acid desaturase domain-containing protein</fullName>
    </recommendedName>
</protein>
<reference evidence="13" key="1">
    <citation type="submission" date="2018-05" db="EMBL/GenBank/DDBJ databases">
        <authorList>
            <person name="Lanie J.A."/>
            <person name="Ng W.-L."/>
            <person name="Kazmierczak K.M."/>
            <person name="Andrzejewski T.M."/>
            <person name="Davidsen T.M."/>
            <person name="Wayne K.J."/>
            <person name="Tettelin H."/>
            <person name="Glass J.I."/>
            <person name="Rusch D."/>
            <person name="Podicherti R."/>
            <person name="Tsui H.-C.T."/>
            <person name="Winkler M.E."/>
        </authorList>
    </citation>
    <scope>NUCLEOTIDE SEQUENCE</scope>
</reference>
<dbReference type="GO" id="GO:0005789">
    <property type="term" value="C:endoplasmic reticulum membrane"/>
    <property type="evidence" value="ECO:0007669"/>
    <property type="project" value="TreeGrafter"/>
</dbReference>
<accession>A0A382ZM98</accession>
<keyword evidence="7" id="KW-0408">Iron</keyword>
<dbReference type="InterPro" id="IPR015876">
    <property type="entry name" value="Acyl-CoA_DS"/>
</dbReference>
<evidence type="ECO:0000256" key="2">
    <source>
        <dbReference type="ARBA" id="ARBA00022516"/>
    </source>
</evidence>
<dbReference type="GO" id="GO:0006636">
    <property type="term" value="P:unsaturated fatty acid biosynthetic process"/>
    <property type="evidence" value="ECO:0007669"/>
    <property type="project" value="TreeGrafter"/>
</dbReference>
<dbReference type="GO" id="GO:0004768">
    <property type="term" value="F:stearoyl-CoA 9-desaturase activity"/>
    <property type="evidence" value="ECO:0007669"/>
    <property type="project" value="TreeGrafter"/>
</dbReference>
<evidence type="ECO:0000256" key="1">
    <source>
        <dbReference type="ARBA" id="ARBA00004141"/>
    </source>
</evidence>
<evidence type="ECO:0000256" key="9">
    <source>
        <dbReference type="ARBA" id="ARBA00023136"/>
    </source>
</evidence>
<keyword evidence="8" id="KW-0443">Lipid metabolism</keyword>
<feature type="transmembrane region" description="Helical" evidence="11">
    <location>
        <begin position="147"/>
        <end position="165"/>
    </location>
</feature>
<evidence type="ECO:0000313" key="13">
    <source>
        <dbReference type="EMBL" id="SVD96604.1"/>
    </source>
</evidence>
<dbReference type="PANTHER" id="PTHR11351:SF31">
    <property type="entry name" value="DESATURASE 1, ISOFORM A-RELATED"/>
    <property type="match status" value="1"/>
</dbReference>
<evidence type="ECO:0000256" key="11">
    <source>
        <dbReference type="SAM" id="Phobius"/>
    </source>
</evidence>
<dbReference type="EMBL" id="UINC01185073">
    <property type="protein sequence ID" value="SVD96604.1"/>
    <property type="molecule type" value="Genomic_DNA"/>
</dbReference>
<keyword evidence="6" id="KW-0560">Oxidoreductase</keyword>
<dbReference type="PANTHER" id="PTHR11351">
    <property type="entry name" value="ACYL-COA DESATURASE"/>
    <property type="match status" value="1"/>
</dbReference>
<feature type="transmembrane region" description="Helical" evidence="11">
    <location>
        <begin position="34"/>
        <end position="55"/>
    </location>
</feature>
<evidence type="ECO:0000256" key="4">
    <source>
        <dbReference type="ARBA" id="ARBA00022832"/>
    </source>
</evidence>
<organism evidence="13">
    <name type="scientific">marine metagenome</name>
    <dbReference type="NCBI Taxonomy" id="408172"/>
    <lineage>
        <taxon>unclassified sequences</taxon>
        <taxon>metagenomes</taxon>
        <taxon>ecological metagenomes</taxon>
    </lineage>
</organism>
<dbReference type="InterPro" id="IPR005804">
    <property type="entry name" value="FA_desaturase_dom"/>
</dbReference>
<evidence type="ECO:0000256" key="3">
    <source>
        <dbReference type="ARBA" id="ARBA00022692"/>
    </source>
</evidence>
<name>A0A382ZM98_9ZZZZ</name>
<comment type="subcellular location">
    <subcellularLocation>
        <location evidence="1">Membrane</location>
        <topology evidence="1">Multi-pass membrane protein</topology>
    </subcellularLocation>
</comment>
<evidence type="ECO:0000256" key="10">
    <source>
        <dbReference type="ARBA" id="ARBA00023160"/>
    </source>
</evidence>
<keyword evidence="9 11" id="KW-0472">Membrane</keyword>
<feature type="domain" description="Fatty acid desaturase" evidence="12">
    <location>
        <begin position="40"/>
        <end position="160"/>
    </location>
</feature>
<gene>
    <name evidence="13" type="ORF">METZ01_LOCUS449458</name>
</gene>
<evidence type="ECO:0000256" key="6">
    <source>
        <dbReference type="ARBA" id="ARBA00023002"/>
    </source>
</evidence>
<feature type="transmembrane region" description="Helical" evidence="11">
    <location>
        <begin position="9"/>
        <end position="28"/>
    </location>
</feature>
<dbReference type="CDD" id="cd03505">
    <property type="entry name" value="Delta9-FADS-like"/>
    <property type="match status" value="1"/>
</dbReference>
<feature type="non-terminal residue" evidence="13">
    <location>
        <position position="166"/>
    </location>
</feature>
<keyword evidence="3 11" id="KW-0812">Transmembrane</keyword>
<keyword evidence="2" id="KW-0444">Lipid biosynthesis</keyword>
<proteinExistence type="predicted"/>
<dbReference type="PRINTS" id="PR00075">
    <property type="entry name" value="FACDDSATRASE"/>
</dbReference>
<evidence type="ECO:0000256" key="8">
    <source>
        <dbReference type="ARBA" id="ARBA00023098"/>
    </source>
</evidence>
<dbReference type="AlphaFoldDB" id="A0A382ZM98"/>
<evidence type="ECO:0000259" key="12">
    <source>
        <dbReference type="Pfam" id="PF00487"/>
    </source>
</evidence>
<dbReference type="Pfam" id="PF00487">
    <property type="entry name" value="FA_desaturase"/>
    <property type="match status" value="1"/>
</dbReference>
<evidence type="ECO:0000256" key="7">
    <source>
        <dbReference type="ARBA" id="ARBA00023004"/>
    </source>
</evidence>